<proteinExistence type="predicted"/>
<reference evidence="3" key="1">
    <citation type="journal article" date="2008" name="Nat. Genet.">
        <title>The Pristionchus pacificus genome provides a unique perspective on nematode lifestyle and parasitism.</title>
        <authorList>
            <person name="Dieterich C."/>
            <person name="Clifton S.W."/>
            <person name="Schuster L.N."/>
            <person name="Chinwalla A."/>
            <person name="Delehaunty K."/>
            <person name="Dinkelacker I."/>
            <person name="Fulton L."/>
            <person name="Fulton R."/>
            <person name="Godfrey J."/>
            <person name="Minx P."/>
            <person name="Mitreva M."/>
            <person name="Roeseler W."/>
            <person name="Tian H."/>
            <person name="Witte H."/>
            <person name="Yang S.P."/>
            <person name="Wilson R.K."/>
            <person name="Sommer R.J."/>
        </authorList>
    </citation>
    <scope>NUCLEOTIDE SEQUENCE [LARGE SCALE GENOMIC DNA]</scope>
    <source>
        <strain evidence="3">PS312</strain>
    </source>
</reference>
<evidence type="ECO:0000313" key="3">
    <source>
        <dbReference type="Proteomes" id="UP000005239"/>
    </source>
</evidence>
<sequence>MIGVCKNEWEQKGRRRRWESHGRKEEQRGGNHESLREMDTTIGGGLSKRSYVSGRVQLAWRFERRKGYRQDYTGICARKATKLREKKCVQPEWRAGEGDKTEKELVFNCGQDLHNFENQRSKINKPSPIPSVLSWMMYSTLAPASVENSEGIVESTDRLKLRS</sequence>
<keyword evidence="3" id="KW-1185">Reference proteome</keyword>
<reference evidence="2" key="2">
    <citation type="submission" date="2022-06" db="UniProtKB">
        <authorList>
            <consortium name="EnsemblMetazoa"/>
        </authorList>
    </citation>
    <scope>IDENTIFICATION</scope>
    <source>
        <strain evidence="2">PS312</strain>
    </source>
</reference>
<name>A0A2A6CBI0_PRIPA</name>
<dbReference type="EnsemblMetazoa" id="PPA44960.1">
    <property type="protein sequence ID" value="PPA44960.1"/>
    <property type="gene ID" value="WBGene00283329"/>
</dbReference>
<evidence type="ECO:0000313" key="2">
    <source>
        <dbReference type="EnsemblMetazoa" id="PPA44960.1"/>
    </source>
</evidence>
<feature type="compositionally biased region" description="Basic and acidic residues" evidence="1">
    <location>
        <begin position="19"/>
        <end position="38"/>
    </location>
</feature>
<protein>
    <submittedName>
        <fullName evidence="2">Uncharacterized protein</fullName>
    </submittedName>
</protein>
<dbReference type="AlphaFoldDB" id="A0A2A6CBI0"/>
<gene>
    <name evidence="2" type="primary">WBGene00283329</name>
</gene>
<dbReference type="Proteomes" id="UP000005239">
    <property type="component" value="Unassembled WGS sequence"/>
</dbReference>
<evidence type="ECO:0000256" key="1">
    <source>
        <dbReference type="SAM" id="MobiDB-lite"/>
    </source>
</evidence>
<accession>A0A2A6CBI0</accession>
<feature type="region of interest" description="Disordered" evidence="1">
    <location>
        <begin position="14"/>
        <end position="38"/>
    </location>
</feature>
<accession>A0A8R1ZA01</accession>
<organism evidence="2 3">
    <name type="scientific">Pristionchus pacificus</name>
    <name type="common">Parasitic nematode worm</name>
    <dbReference type="NCBI Taxonomy" id="54126"/>
    <lineage>
        <taxon>Eukaryota</taxon>
        <taxon>Metazoa</taxon>
        <taxon>Ecdysozoa</taxon>
        <taxon>Nematoda</taxon>
        <taxon>Chromadorea</taxon>
        <taxon>Rhabditida</taxon>
        <taxon>Rhabditina</taxon>
        <taxon>Diplogasteromorpha</taxon>
        <taxon>Diplogasteroidea</taxon>
        <taxon>Neodiplogasteridae</taxon>
        <taxon>Pristionchus</taxon>
    </lineage>
</organism>